<dbReference type="OrthoDB" id="1900471at2759"/>
<dbReference type="Pfam" id="PF08387">
    <property type="entry name" value="FBD"/>
    <property type="match status" value="1"/>
</dbReference>
<organism evidence="2 3">
    <name type="scientific">Phtheirospermum japonicum</name>
    <dbReference type="NCBI Taxonomy" id="374723"/>
    <lineage>
        <taxon>Eukaryota</taxon>
        <taxon>Viridiplantae</taxon>
        <taxon>Streptophyta</taxon>
        <taxon>Embryophyta</taxon>
        <taxon>Tracheophyta</taxon>
        <taxon>Spermatophyta</taxon>
        <taxon>Magnoliopsida</taxon>
        <taxon>eudicotyledons</taxon>
        <taxon>Gunneridae</taxon>
        <taxon>Pentapetalae</taxon>
        <taxon>asterids</taxon>
        <taxon>lamiids</taxon>
        <taxon>Lamiales</taxon>
        <taxon>Orobanchaceae</taxon>
        <taxon>Orobanchaceae incertae sedis</taxon>
        <taxon>Phtheirospermum</taxon>
    </lineage>
</organism>
<protein>
    <recommendedName>
        <fullName evidence="1">FBD domain-containing protein</fullName>
    </recommendedName>
</protein>
<gene>
    <name evidence="2" type="ORF">PHJA_001794300</name>
</gene>
<proteinExistence type="predicted"/>
<evidence type="ECO:0000313" key="3">
    <source>
        <dbReference type="Proteomes" id="UP000653305"/>
    </source>
</evidence>
<dbReference type="AlphaFoldDB" id="A0A830CDT0"/>
<sequence length="80" mass="9532">MDGHWRFIMKLIEIADNLEVLTQVDVNRIKGWIEPKQVPTCLLLHLKTKRIEQKMCTENGFDMVRYLMWNAKVGNIFLTR</sequence>
<reference evidence="2" key="1">
    <citation type="submission" date="2020-07" db="EMBL/GenBank/DDBJ databases">
        <title>Ethylene signaling mediates host invasion by parasitic plants.</title>
        <authorList>
            <person name="Yoshida S."/>
        </authorList>
    </citation>
    <scope>NUCLEOTIDE SEQUENCE</scope>
    <source>
        <strain evidence="2">Okayama</strain>
    </source>
</reference>
<accession>A0A830CDT0</accession>
<dbReference type="Proteomes" id="UP000653305">
    <property type="component" value="Unassembled WGS sequence"/>
</dbReference>
<dbReference type="EMBL" id="BMAC01000441">
    <property type="protein sequence ID" value="GFP96502.1"/>
    <property type="molecule type" value="Genomic_DNA"/>
</dbReference>
<keyword evidence="3" id="KW-1185">Reference proteome</keyword>
<dbReference type="InterPro" id="IPR006566">
    <property type="entry name" value="FBD"/>
</dbReference>
<comment type="caution">
    <text evidence="2">The sequence shown here is derived from an EMBL/GenBank/DDBJ whole genome shotgun (WGS) entry which is preliminary data.</text>
</comment>
<evidence type="ECO:0000259" key="1">
    <source>
        <dbReference type="Pfam" id="PF08387"/>
    </source>
</evidence>
<name>A0A830CDT0_9LAMI</name>
<evidence type="ECO:0000313" key="2">
    <source>
        <dbReference type="EMBL" id="GFP96502.1"/>
    </source>
</evidence>
<feature type="domain" description="FBD" evidence="1">
    <location>
        <begin position="34"/>
        <end position="73"/>
    </location>
</feature>